<feature type="compositionally biased region" description="Basic and acidic residues" evidence="1">
    <location>
        <begin position="171"/>
        <end position="180"/>
    </location>
</feature>
<feature type="compositionally biased region" description="Basic and acidic residues" evidence="1">
    <location>
        <begin position="221"/>
        <end position="233"/>
    </location>
</feature>
<dbReference type="EMBL" id="JAUEPP010000001">
    <property type="protein sequence ID" value="KAK3355786.1"/>
    <property type="molecule type" value="Genomic_DNA"/>
</dbReference>
<sequence>MAPNSISKANPNGYKPKGKKPTNFKKHLSLSREEQAAVDEFRTFYSESPKSNERKNDEKSGYTPADYDTPRTKMENPLPAGAKGLSASRWATSPKEESKDRAPFVPQISTTSTSKAKAQYRYSKKFGPTPEEDAADNGESFYQAADHDTPRARMENPLPFGNKGLAGSRWAKKEESKDRAPFVPPISTTSTSKTKAQYRYTKKYGPTPEEDAAVAAFFAESPKKDGKEQKDNAPGESLYQAADHETPRAKMENPLPFGNKGLAGSRWAKKDEFNN</sequence>
<dbReference type="AlphaFoldDB" id="A0AAE0JQF5"/>
<reference evidence="2" key="1">
    <citation type="journal article" date="2023" name="Mol. Phylogenet. Evol.">
        <title>Genome-scale phylogeny and comparative genomics of the fungal order Sordariales.</title>
        <authorList>
            <person name="Hensen N."/>
            <person name="Bonometti L."/>
            <person name="Westerberg I."/>
            <person name="Brannstrom I.O."/>
            <person name="Guillou S."/>
            <person name="Cros-Aarteil S."/>
            <person name="Calhoun S."/>
            <person name="Haridas S."/>
            <person name="Kuo A."/>
            <person name="Mondo S."/>
            <person name="Pangilinan J."/>
            <person name="Riley R."/>
            <person name="LaButti K."/>
            <person name="Andreopoulos B."/>
            <person name="Lipzen A."/>
            <person name="Chen C."/>
            <person name="Yan M."/>
            <person name="Daum C."/>
            <person name="Ng V."/>
            <person name="Clum A."/>
            <person name="Steindorff A."/>
            <person name="Ohm R.A."/>
            <person name="Martin F."/>
            <person name="Silar P."/>
            <person name="Natvig D.O."/>
            <person name="Lalanne C."/>
            <person name="Gautier V."/>
            <person name="Ament-Velasquez S.L."/>
            <person name="Kruys A."/>
            <person name="Hutchinson M.I."/>
            <person name="Powell A.J."/>
            <person name="Barry K."/>
            <person name="Miller A.N."/>
            <person name="Grigoriev I.V."/>
            <person name="Debuchy R."/>
            <person name="Gladieux P."/>
            <person name="Hiltunen Thoren M."/>
            <person name="Johannesson H."/>
        </authorList>
    </citation>
    <scope>NUCLEOTIDE SEQUENCE</scope>
    <source>
        <strain evidence="2">CBS 560.94</strain>
    </source>
</reference>
<feature type="compositionally biased region" description="Basic and acidic residues" evidence="1">
    <location>
        <begin position="50"/>
        <end position="60"/>
    </location>
</feature>
<dbReference type="RefSeq" id="XP_062687164.1">
    <property type="nucleotide sequence ID" value="XM_062829346.1"/>
</dbReference>
<comment type="caution">
    <text evidence="2">The sequence shown here is derived from an EMBL/GenBank/DDBJ whole genome shotgun (WGS) entry which is preliminary data.</text>
</comment>
<dbReference type="GeneID" id="87866500"/>
<gene>
    <name evidence="2" type="ORF">B0H65DRAFT_545028</name>
</gene>
<evidence type="ECO:0000313" key="3">
    <source>
        <dbReference type="Proteomes" id="UP001278500"/>
    </source>
</evidence>
<name>A0AAE0JQF5_9PEZI</name>
<protein>
    <submittedName>
        <fullName evidence="2">Uncharacterized protein</fullName>
    </submittedName>
</protein>
<dbReference type="Proteomes" id="UP001278500">
    <property type="component" value="Unassembled WGS sequence"/>
</dbReference>
<feature type="region of interest" description="Disordered" evidence="1">
    <location>
        <begin position="1"/>
        <end position="275"/>
    </location>
</feature>
<feature type="compositionally biased region" description="Basic and acidic residues" evidence="1">
    <location>
        <begin position="145"/>
        <end position="154"/>
    </location>
</feature>
<organism evidence="2 3">
    <name type="scientific">Neurospora tetraspora</name>
    <dbReference type="NCBI Taxonomy" id="94610"/>
    <lineage>
        <taxon>Eukaryota</taxon>
        <taxon>Fungi</taxon>
        <taxon>Dikarya</taxon>
        <taxon>Ascomycota</taxon>
        <taxon>Pezizomycotina</taxon>
        <taxon>Sordariomycetes</taxon>
        <taxon>Sordariomycetidae</taxon>
        <taxon>Sordariales</taxon>
        <taxon>Sordariaceae</taxon>
        <taxon>Neurospora</taxon>
    </lineage>
</organism>
<feature type="compositionally biased region" description="Polar residues" evidence="1">
    <location>
        <begin position="107"/>
        <end position="116"/>
    </location>
</feature>
<reference evidence="2" key="2">
    <citation type="submission" date="2023-06" db="EMBL/GenBank/DDBJ databases">
        <authorList>
            <consortium name="Lawrence Berkeley National Laboratory"/>
            <person name="Haridas S."/>
            <person name="Hensen N."/>
            <person name="Bonometti L."/>
            <person name="Westerberg I."/>
            <person name="Brannstrom I.O."/>
            <person name="Guillou S."/>
            <person name="Cros-Aarteil S."/>
            <person name="Calhoun S."/>
            <person name="Kuo A."/>
            <person name="Mondo S."/>
            <person name="Pangilinan J."/>
            <person name="Riley R."/>
            <person name="Labutti K."/>
            <person name="Andreopoulos B."/>
            <person name="Lipzen A."/>
            <person name="Chen C."/>
            <person name="Yanf M."/>
            <person name="Daum C."/>
            <person name="Ng V."/>
            <person name="Clum A."/>
            <person name="Steindorff A."/>
            <person name="Ohm R."/>
            <person name="Martin F."/>
            <person name="Silar P."/>
            <person name="Natvig D."/>
            <person name="Lalanne C."/>
            <person name="Gautier V."/>
            <person name="Ament-Velasquez S.L."/>
            <person name="Kruys A."/>
            <person name="Hutchinson M.I."/>
            <person name="Powell A.J."/>
            <person name="Barry K."/>
            <person name="Miller A.N."/>
            <person name="Grigoriev I.V."/>
            <person name="Debuchy R."/>
            <person name="Gladieux P."/>
            <person name="Thoren M.H."/>
            <person name="Johannesson H."/>
        </authorList>
    </citation>
    <scope>NUCLEOTIDE SEQUENCE</scope>
    <source>
        <strain evidence="2">CBS 560.94</strain>
    </source>
</reference>
<feature type="compositionally biased region" description="Basic and acidic residues" evidence="1">
    <location>
        <begin position="30"/>
        <end position="42"/>
    </location>
</feature>
<feature type="compositionally biased region" description="Basic and acidic residues" evidence="1">
    <location>
        <begin position="242"/>
        <end position="251"/>
    </location>
</feature>
<proteinExistence type="predicted"/>
<accession>A0AAE0JQF5</accession>
<evidence type="ECO:0000313" key="2">
    <source>
        <dbReference type="EMBL" id="KAK3355786.1"/>
    </source>
</evidence>
<keyword evidence="3" id="KW-1185">Reference proteome</keyword>
<feature type="compositionally biased region" description="Basic residues" evidence="1">
    <location>
        <begin position="16"/>
        <end position="29"/>
    </location>
</feature>
<evidence type="ECO:0000256" key="1">
    <source>
        <dbReference type="SAM" id="MobiDB-lite"/>
    </source>
</evidence>